<dbReference type="GO" id="GO:0016020">
    <property type="term" value="C:membrane"/>
    <property type="evidence" value="ECO:0007669"/>
    <property type="project" value="UniProtKB-SubCell"/>
</dbReference>
<feature type="compositionally biased region" description="Acidic residues" evidence="5">
    <location>
        <begin position="231"/>
        <end position="257"/>
    </location>
</feature>
<dbReference type="InterPro" id="IPR006685">
    <property type="entry name" value="MscS_channel_2nd"/>
</dbReference>
<dbReference type="GO" id="GO:0055085">
    <property type="term" value="P:transmembrane transport"/>
    <property type="evidence" value="ECO:0007669"/>
    <property type="project" value="InterPro"/>
</dbReference>
<evidence type="ECO:0000256" key="6">
    <source>
        <dbReference type="SAM" id="Phobius"/>
    </source>
</evidence>
<dbReference type="SUPFAM" id="SSF50182">
    <property type="entry name" value="Sm-like ribonucleoproteins"/>
    <property type="match status" value="1"/>
</dbReference>
<feature type="transmembrane region" description="Helical" evidence="6">
    <location>
        <begin position="398"/>
        <end position="421"/>
    </location>
</feature>
<accession>A0A1Y1S5N4</accession>
<dbReference type="OrthoDB" id="544685at2759"/>
<feature type="transmembrane region" description="Helical" evidence="6">
    <location>
        <begin position="371"/>
        <end position="392"/>
    </location>
</feature>
<feature type="transmembrane region" description="Helical" evidence="6">
    <location>
        <begin position="92"/>
        <end position="114"/>
    </location>
</feature>
<feature type="domain" description="Mechanosensitive ion channel MscS" evidence="7">
    <location>
        <begin position="419"/>
        <end position="473"/>
    </location>
</feature>
<feature type="transmembrane region" description="Helical" evidence="6">
    <location>
        <begin position="34"/>
        <end position="52"/>
    </location>
</feature>
<name>A0A1Y1S5N4_9MICR</name>
<evidence type="ECO:0000259" key="7">
    <source>
        <dbReference type="Pfam" id="PF00924"/>
    </source>
</evidence>
<feature type="transmembrane region" description="Helical" evidence="6">
    <location>
        <begin position="12"/>
        <end position="28"/>
    </location>
</feature>
<dbReference type="EMBL" id="LWDP01000078">
    <property type="protein sequence ID" value="ORD93483.1"/>
    <property type="molecule type" value="Genomic_DNA"/>
</dbReference>
<keyword evidence="9" id="KW-1185">Reference proteome</keyword>
<evidence type="ECO:0000313" key="9">
    <source>
        <dbReference type="Proteomes" id="UP000192639"/>
    </source>
</evidence>
<dbReference type="InterPro" id="IPR010920">
    <property type="entry name" value="LSM_dom_sf"/>
</dbReference>
<evidence type="ECO:0000256" key="5">
    <source>
        <dbReference type="SAM" id="MobiDB-lite"/>
    </source>
</evidence>
<evidence type="ECO:0000256" key="1">
    <source>
        <dbReference type="ARBA" id="ARBA00004370"/>
    </source>
</evidence>
<dbReference type="Pfam" id="PF00924">
    <property type="entry name" value="MS_channel_2nd"/>
    <property type="match status" value="1"/>
</dbReference>
<keyword evidence="2 6" id="KW-0812">Transmembrane</keyword>
<organism evidence="8 9">
    <name type="scientific">Enterospora canceri</name>
    <dbReference type="NCBI Taxonomy" id="1081671"/>
    <lineage>
        <taxon>Eukaryota</taxon>
        <taxon>Fungi</taxon>
        <taxon>Fungi incertae sedis</taxon>
        <taxon>Microsporidia</taxon>
        <taxon>Enterocytozoonidae</taxon>
        <taxon>Enterospora</taxon>
    </lineage>
</organism>
<reference evidence="8 9" key="1">
    <citation type="journal article" date="2017" name="Environ. Microbiol.">
        <title>Decay of the glycolytic pathway and adaptation to intranuclear parasitism within Enterocytozoonidae microsporidia.</title>
        <authorList>
            <person name="Wiredu Boakye D."/>
            <person name="Jaroenlak P."/>
            <person name="Prachumwat A."/>
            <person name="Williams T.A."/>
            <person name="Bateman K.S."/>
            <person name="Itsathitphaisarn O."/>
            <person name="Sritunyalucksana K."/>
            <person name="Paszkiewicz K.H."/>
            <person name="Moore K.A."/>
            <person name="Stentiford G.D."/>
            <person name="Williams B.A."/>
        </authorList>
    </citation>
    <scope>NUCLEOTIDE SEQUENCE [LARGE SCALE GENOMIC DNA]</scope>
    <source>
        <strain evidence="8 9">GB1</strain>
    </source>
</reference>
<keyword evidence="4 6" id="KW-0472">Membrane</keyword>
<evidence type="ECO:0000256" key="3">
    <source>
        <dbReference type="ARBA" id="ARBA00022989"/>
    </source>
</evidence>
<evidence type="ECO:0000256" key="2">
    <source>
        <dbReference type="ARBA" id="ARBA00022692"/>
    </source>
</evidence>
<comment type="subcellular location">
    <subcellularLocation>
        <location evidence="1">Membrane</location>
    </subcellularLocation>
</comment>
<proteinExistence type="predicted"/>
<evidence type="ECO:0000256" key="4">
    <source>
        <dbReference type="ARBA" id="ARBA00023136"/>
    </source>
</evidence>
<feature type="region of interest" description="Disordered" evidence="5">
    <location>
        <begin position="231"/>
        <end position="262"/>
    </location>
</feature>
<comment type="caution">
    <text evidence="8">The sequence shown here is derived from an EMBL/GenBank/DDBJ whole genome shotgun (WGS) entry which is preliminary data.</text>
</comment>
<keyword evidence="3 6" id="KW-1133">Transmembrane helix</keyword>
<dbReference type="AlphaFoldDB" id="A0A1Y1S5N4"/>
<dbReference type="InterPro" id="IPR023408">
    <property type="entry name" value="MscS_beta-dom_sf"/>
</dbReference>
<gene>
    <name evidence="8" type="ORF">ECANGB1_2173</name>
</gene>
<sequence>MLLNLCKYVPTLALFLTAHSLVVISYVNKQKQKLCVVLAAIFGLLNICVMRGTFNFNRPSPLILLLKCDIILYVWEIFMGVCSIIQYQYAGYYGFGIIACGVVLFLSNLIKFVLIRYYIDKNGYELFSDVLELEKFVIICRDGYKHFTDDAIVQNMLENKGGLDTRVLFCMWSNCNETRDRLDQEEALSFIKSKIEEVHKDITTDINEIGGMSHGIEKNIRVLDENEDDGSDAEIELDLSPDESSGDEDGSEEDEMEATTIQCGSKAEVERISWATESVEYDKVDKAYLVTIKREKLNEVALEGVITLKSIQKTLTEEDAKRCLKIITRGFMQMIKYEDFVEHMRELNKERGVFISAQAGQKIVQEELRKIFISLKCVGFLLIFMLLFTWNVNAKATVLPVLLFTVQPLWYFYMPFLYLVYHMPFRVGEKVVIKNEAMRVVEMRLCYTLFKDANKQFITIPNKAIYMSTVQNIYQSIHQTLLFKIKVANNTSRQIMGVLRHKMTQFGTDCGFIRKIEMDCTKVVDMNYYEMEMRITHPFNYSSGYFKAKAHDIFLHELIRQIEHLRIDGGHQKPRVTLVGKRIKFE</sequence>
<dbReference type="Proteomes" id="UP000192639">
    <property type="component" value="Unassembled WGS sequence"/>
</dbReference>
<evidence type="ECO:0000313" key="8">
    <source>
        <dbReference type="EMBL" id="ORD93483.1"/>
    </source>
</evidence>
<feature type="transmembrane region" description="Helical" evidence="6">
    <location>
        <begin position="64"/>
        <end position="86"/>
    </location>
</feature>
<dbReference type="Gene3D" id="2.30.30.60">
    <property type="match status" value="1"/>
</dbReference>
<dbReference type="VEuPathDB" id="MicrosporidiaDB:ECANGB1_2173"/>
<protein>
    <recommendedName>
        <fullName evidence="7">Mechanosensitive ion channel MscS domain-containing protein</fullName>
    </recommendedName>
</protein>